<feature type="transmembrane region" description="Helical" evidence="9">
    <location>
        <begin position="207"/>
        <end position="232"/>
    </location>
</feature>
<feature type="domain" description="ABC transmembrane type-1" evidence="11">
    <location>
        <begin position="89"/>
        <end position="287"/>
    </location>
</feature>
<name>A0A511J9P0_9CELL</name>
<evidence type="ECO:0000256" key="3">
    <source>
        <dbReference type="ARBA" id="ARBA00022448"/>
    </source>
</evidence>
<feature type="transmembrane region" description="Helical" evidence="9">
    <location>
        <begin position="34"/>
        <end position="52"/>
    </location>
</feature>
<feature type="transmembrane region" description="Helical" evidence="9">
    <location>
        <begin position="163"/>
        <end position="186"/>
    </location>
</feature>
<evidence type="ECO:0000256" key="4">
    <source>
        <dbReference type="ARBA" id="ARBA00022475"/>
    </source>
</evidence>
<evidence type="ECO:0000256" key="2">
    <source>
        <dbReference type="ARBA" id="ARBA00009047"/>
    </source>
</evidence>
<dbReference type="Gene3D" id="1.10.3720.10">
    <property type="entry name" value="MetI-like"/>
    <property type="match status" value="1"/>
</dbReference>
<protein>
    <submittedName>
        <fullName evidence="12">Sugar ABC transporter permease</fullName>
    </submittedName>
</protein>
<keyword evidence="6 9" id="KW-0812">Transmembrane</keyword>
<dbReference type="InterPro" id="IPR000515">
    <property type="entry name" value="MetI-like"/>
</dbReference>
<evidence type="ECO:0000256" key="9">
    <source>
        <dbReference type="RuleBase" id="RU363032"/>
    </source>
</evidence>
<keyword evidence="5" id="KW-0762">Sugar transport</keyword>
<dbReference type="Proteomes" id="UP000321720">
    <property type="component" value="Unassembled WGS sequence"/>
</dbReference>
<evidence type="ECO:0000256" key="1">
    <source>
        <dbReference type="ARBA" id="ARBA00004651"/>
    </source>
</evidence>
<dbReference type="GO" id="GO:0042956">
    <property type="term" value="P:maltodextrin transmembrane transport"/>
    <property type="evidence" value="ECO:0007669"/>
    <property type="project" value="TreeGrafter"/>
</dbReference>
<dbReference type="PANTHER" id="PTHR32243">
    <property type="entry name" value="MALTOSE TRANSPORT SYSTEM PERMEASE-RELATED"/>
    <property type="match status" value="1"/>
</dbReference>
<organism evidence="12 13">
    <name type="scientific">Cellulomonas composti</name>
    <dbReference type="NCBI Taxonomy" id="266130"/>
    <lineage>
        <taxon>Bacteria</taxon>
        <taxon>Bacillati</taxon>
        <taxon>Actinomycetota</taxon>
        <taxon>Actinomycetes</taxon>
        <taxon>Micrococcales</taxon>
        <taxon>Cellulomonadaceae</taxon>
        <taxon>Cellulomonas</taxon>
    </lineage>
</organism>
<feature type="transmembrane region" description="Helical" evidence="9">
    <location>
        <begin position="126"/>
        <end position="151"/>
    </location>
</feature>
<dbReference type="InterPro" id="IPR050901">
    <property type="entry name" value="BP-dep_ABC_trans_perm"/>
</dbReference>
<keyword evidence="13" id="KW-1185">Reference proteome</keyword>
<dbReference type="Pfam" id="PF00528">
    <property type="entry name" value="BPD_transp_1"/>
    <property type="match status" value="1"/>
</dbReference>
<dbReference type="OrthoDB" id="9794684at2"/>
<dbReference type="InterPro" id="IPR035906">
    <property type="entry name" value="MetI-like_sf"/>
</dbReference>
<dbReference type="RefSeq" id="WP_146842397.1">
    <property type="nucleotide sequence ID" value="NZ_BJWG01000005.1"/>
</dbReference>
<evidence type="ECO:0000313" key="13">
    <source>
        <dbReference type="Proteomes" id="UP000321720"/>
    </source>
</evidence>
<keyword evidence="3 9" id="KW-0813">Transport</keyword>
<gene>
    <name evidence="12" type="ORF">CCO02nite_13690</name>
</gene>
<evidence type="ECO:0000313" key="12">
    <source>
        <dbReference type="EMBL" id="GEL94711.1"/>
    </source>
</evidence>
<dbReference type="PROSITE" id="PS50928">
    <property type="entry name" value="ABC_TM1"/>
    <property type="match status" value="1"/>
</dbReference>
<evidence type="ECO:0000256" key="10">
    <source>
        <dbReference type="SAM" id="MobiDB-lite"/>
    </source>
</evidence>
<dbReference type="GO" id="GO:0005886">
    <property type="term" value="C:plasma membrane"/>
    <property type="evidence" value="ECO:0007669"/>
    <property type="project" value="UniProtKB-SubCell"/>
</dbReference>
<dbReference type="EMBL" id="BJWG01000005">
    <property type="protein sequence ID" value="GEL94711.1"/>
    <property type="molecule type" value="Genomic_DNA"/>
</dbReference>
<evidence type="ECO:0000256" key="8">
    <source>
        <dbReference type="ARBA" id="ARBA00023136"/>
    </source>
</evidence>
<accession>A0A511J9P0</accession>
<evidence type="ECO:0000256" key="5">
    <source>
        <dbReference type="ARBA" id="ARBA00022597"/>
    </source>
</evidence>
<dbReference type="GO" id="GO:0015423">
    <property type="term" value="F:ABC-type maltose transporter activity"/>
    <property type="evidence" value="ECO:0007669"/>
    <property type="project" value="TreeGrafter"/>
</dbReference>
<feature type="transmembrane region" description="Helical" evidence="9">
    <location>
        <begin position="92"/>
        <end position="114"/>
    </location>
</feature>
<proteinExistence type="inferred from homology"/>
<sequence length="302" mass="32895">MSLTEVRPEKAASTHLRRSGTTGGRWWREVSWRYLVALVMIVICVFPLLYAISASLKPGSTLTGTTHLFQEFSFDNYANLDERGFWQWLQNSLIVCTVTAIGTVLMGAAAAYAFSRFRFKGREKSLTGLLLAQMFPQTLAFVAIFLLLLSISDVFPSLGLDHLLGLICVYLGGALGVNTFLMYGFFNSVPRELDEAAKIDGATHAQIYWGIILRLVTPILAVVGLLSFISAFSDFLIAKVVLQHQENWTVAVGLYTLAADERTAPWGVFAAGAVVAAVPIVALFMALQKYIVGGLTAGSVKG</sequence>
<comment type="caution">
    <text evidence="12">The sequence shown here is derived from an EMBL/GenBank/DDBJ whole genome shotgun (WGS) entry which is preliminary data.</text>
</comment>
<dbReference type="AlphaFoldDB" id="A0A511J9P0"/>
<dbReference type="CDD" id="cd06261">
    <property type="entry name" value="TM_PBP2"/>
    <property type="match status" value="1"/>
</dbReference>
<evidence type="ECO:0000256" key="7">
    <source>
        <dbReference type="ARBA" id="ARBA00022989"/>
    </source>
</evidence>
<dbReference type="PANTHER" id="PTHR32243:SF50">
    <property type="entry name" value="MALTOSE_MALTODEXTRIN TRANSPORT SYSTEM PERMEASE PROTEIN MALG"/>
    <property type="match status" value="1"/>
</dbReference>
<evidence type="ECO:0000256" key="6">
    <source>
        <dbReference type="ARBA" id="ARBA00022692"/>
    </source>
</evidence>
<feature type="region of interest" description="Disordered" evidence="10">
    <location>
        <begin position="1"/>
        <end position="21"/>
    </location>
</feature>
<keyword evidence="7 9" id="KW-1133">Transmembrane helix</keyword>
<comment type="similarity">
    <text evidence="2">Belongs to the binding-protein-dependent transport system permease family. MalFG subfamily.</text>
</comment>
<comment type="subcellular location">
    <subcellularLocation>
        <location evidence="1 9">Cell membrane</location>
        <topology evidence="1 9">Multi-pass membrane protein</topology>
    </subcellularLocation>
</comment>
<keyword evidence="8 9" id="KW-0472">Membrane</keyword>
<evidence type="ECO:0000259" key="11">
    <source>
        <dbReference type="PROSITE" id="PS50928"/>
    </source>
</evidence>
<reference evidence="12 13" key="1">
    <citation type="submission" date="2019-07" db="EMBL/GenBank/DDBJ databases">
        <title>Whole genome shotgun sequence of Cellulomonas composti NBRC 100758.</title>
        <authorList>
            <person name="Hosoyama A."/>
            <person name="Uohara A."/>
            <person name="Ohji S."/>
            <person name="Ichikawa N."/>
        </authorList>
    </citation>
    <scope>NUCLEOTIDE SEQUENCE [LARGE SCALE GENOMIC DNA]</scope>
    <source>
        <strain evidence="12 13">NBRC 100758</strain>
    </source>
</reference>
<feature type="compositionally biased region" description="Basic and acidic residues" evidence="10">
    <location>
        <begin position="1"/>
        <end position="12"/>
    </location>
</feature>
<feature type="transmembrane region" description="Helical" evidence="9">
    <location>
        <begin position="266"/>
        <end position="287"/>
    </location>
</feature>
<keyword evidence="4" id="KW-1003">Cell membrane</keyword>
<dbReference type="SUPFAM" id="SSF161098">
    <property type="entry name" value="MetI-like"/>
    <property type="match status" value="1"/>
</dbReference>